<dbReference type="GO" id="GO:0070037">
    <property type="term" value="F:rRNA (pseudouridine) methyltransferase activity"/>
    <property type="evidence" value="ECO:0007669"/>
    <property type="project" value="InterPro"/>
</dbReference>
<dbReference type="SUPFAM" id="SSF75217">
    <property type="entry name" value="alpha/beta knot"/>
    <property type="match status" value="1"/>
</dbReference>
<evidence type="ECO:0000256" key="4">
    <source>
        <dbReference type="ARBA" id="ARBA00022603"/>
    </source>
</evidence>
<dbReference type="Gramene" id="OE9A074656T3">
    <property type="protein sequence ID" value="OE9A074656C3"/>
    <property type="gene ID" value="OE9A074656"/>
</dbReference>
<comment type="similarity">
    <text evidence="1">Belongs to the class IV-like SAM-binding methyltransferase superfamily. RNA methyltransferase NEP1 family.</text>
</comment>
<reference evidence="9 10" key="1">
    <citation type="submission" date="2019-12" db="EMBL/GenBank/DDBJ databases">
        <authorList>
            <person name="Alioto T."/>
            <person name="Alioto T."/>
            <person name="Gomez Garrido J."/>
        </authorList>
    </citation>
    <scope>NUCLEOTIDE SEQUENCE [LARGE SCALE GENOMIC DNA]</scope>
</reference>
<evidence type="ECO:0000313" key="10">
    <source>
        <dbReference type="Proteomes" id="UP000594638"/>
    </source>
</evidence>
<dbReference type="GO" id="GO:0032040">
    <property type="term" value="C:small-subunit processome"/>
    <property type="evidence" value="ECO:0007669"/>
    <property type="project" value="TreeGrafter"/>
</dbReference>
<keyword evidence="4 9" id="KW-0489">Methyltransferase</keyword>
<organism evidence="9 10">
    <name type="scientific">Olea europaea subsp. europaea</name>
    <dbReference type="NCBI Taxonomy" id="158383"/>
    <lineage>
        <taxon>Eukaryota</taxon>
        <taxon>Viridiplantae</taxon>
        <taxon>Streptophyta</taxon>
        <taxon>Embryophyta</taxon>
        <taxon>Tracheophyta</taxon>
        <taxon>Spermatophyta</taxon>
        <taxon>Magnoliopsida</taxon>
        <taxon>eudicotyledons</taxon>
        <taxon>Gunneridae</taxon>
        <taxon>Pentapetalae</taxon>
        <taxon>asterids</taxon>
        <taxon>lamiids</taxon>
        <taxon>Lamiales</taxon>
        <taxon>Oleaceae</taxon>
        <taxon>Oleeae</taxon>
        <taxon>Olea</taxon>
    </lineage>
</organism>
<dbReference type="EMBL" id="CACTIH010004096">
    <property type="protein sequence ID" value="CAA2989402.1"/>
    <property type="molecule type" value="Genomic_DNA"/>
</dbReference>
<evidence type="ECO:0000256" key="3">
    <source>
        <dbReference type="ARBA" id="ARBA00022552"/>
    </source>
</evidence>
<keyword evidence="7" id="KW-0699">rRNA-binding</keyword>
<sequence length="89" mass="9926">MLCSATSTKATPLQLLWDVKNPVTQYLPINSRKIGFSHSSEKLVDIVGTLDNDMDLVFVVGAMAHGKIDKDYVEDYLSSKQIFNCFSLL</sequence>
<dbReference type="PANTHER" id="PTHR12636">
    <property type="entry name" value="NEP1/MRA1"/>
    <property type="match status" value="1"/>
</dbReference>
<evidence type="ECO:0000256" key="2">
    <source>
        <dbReference type="ARBA" id="ARBA00022517"/>
    </source>
</evidence>
<dbReference type="InterPro" id="IPR029028">
    <property type="entry name" value="Alpha/beta_knot_MTases"/>
</dbReference>
<keyword evidence="2" id="KW-0690">Ribosome biogenesis</keyword>
<keyword evidence="3" id="KW-0698">rRNA processing</keyword>
<dbReference type="AlphaFoldDB" id="A0A8S0SDP1"/>
<dbReference type="Pfam" id="PF03587">
    <property type="entry name" value="EMG1"/>
    <property type="match status" value="1"/>
</dbReference>
<dbReference type="Proteomes" id="UP000594638">
    <property type="component" value="Unassembled WGS sequence"/>
</dbReference>
<dbReference type="GO" id="GO:0019843">
    <property type="term" value="F:rRNA binding"/>
    <property type="evidence" value="ECO:0007669"/>
    <property type="project" value="UniProtKB-KW"/>
</dbReference>
<name>A0A8S0SDP1_OLEEU</name>
<dbReference type="InterPro" id="IPR029026">
    <property type="entry name" value="tRNA_m1G_MTases_N"/>
</dbReference>
<proteinExistence type="inferred from homology"/>
<gene>
    <name evidence="9" type="ORF">OLEA9_A074656</name>
</gene>
<dbReference type="GO" id="GO:0070475">
    <property type="term" value="P:rRNA base methylation"/>
    <property type="evidence" value="ECO:0007669"/>
    <property type="project" value="InterPro"/>
</dbReference>
<dbReference type="Gramene" id="OE9A074656T1">
    <property type="protein sequence ID" value="OE9A074656C1"/>
    <property type="gene ID" value="OE9A074656"/>
</dbReference>
<dbReference type="InterPro" id="IPR005304">
    <property type="entry name" value="Rbsml_bgen_MeTrfase_EMG1/NEP1"/>
</dbReference>
<evidence type="ECO:0000256" key="5">
    <source>
        <dbReference type="ARBA" id="ARBA00022679"/>
    </source>
</evidence>
<evidence type="ECO:0000256" key="7">
    <source>
        <dbReference type="ARBA" id="ARBA00022730"/>
    </source>
</evidence>
<evidence type="ECO:0000256" key="1">
    <source>
        <dbReference type="ARBA" id="ARBA00008115"/>
    </source>
</evidence>
<dbReference type="PANTHER" id="PTHR12636:SF5">
    <property type="entry name" value="RIBOSOMAL RNA SMALL SUBUNIT METHYLTRANSFERASE NEP1"/>
    <property type="match status" value="1"/>
</dbReference>
<comment type="caution">
    <text evidence="9">The sequence shown here is derived from an EMBL/GenBank/DDBJ whole genome shotgun (WGS) entry which is preliminary data.</text>
</comment>
<accession>A0A8S0SDP1</accession>
<keyword evidence="5" id="KW-0808">Transferase</keyword>
<keyword evidence="6" id="KW-0949">S-adenosyl-L-methionine</keyword>
<keyword evidence="8" id="KW-0694">RNA-binding</keyword>
<keyword evidence="10" id="KW-1185">Reference proteome</keyword>
<dbReference type="OrthoDB" id="269804at2759"/>
<dbReference type="Gene3D" id="3.40.1280.10">
    <property type="match status" value="1"/>
</dbReference>
<protein>
    <submittedName>
        <fullName evidence="9">Ribosomal RNA small subunit methyltransferase NEP1</fullName>
    </submittedName>
</protein>
<evidence type="ECO:0000256" key="8">
    <source>
        <dbReference type="ARBA" id="ARBA00022884"/>
    </source>
</evidence>
<evidence type="ECO:0000256" key="6">
    <source>
        <dbReference type="ARBA" id="ARBA00022691"/>
    </source>
</evidence>
<evidence type="ECO:0000313" key="9">
    <source>
        <dbReference type="EMBL" id="CAA2989402.1"/>
    </source>
</evidence>